<dbReference type="Gene3D" id="1.25.40.620">
    <property type="match status" value="1"/>
</dbReference>
<proteinExistence type="predicted"/>
<evidence type="ECO:0000259" key="1">
    <source>
        <dbReference type="Pfam" id="PF05419"/>
    </source>
</evidence>
<protein>
    <submittedName>
        <fullName evidence="2">GUN4 domain-containing protein</fullName>
    </submittedName>
</protein>
<gene>
    <name evidence="2" type="ORF">DSM107014_08195</name>
</gene>
<dbReference type="GO" id="GO:0046906">
    <property type="term" value="F:tetrapyrrole binding"/>
    <property type="evidence" value="ECO:0007669"/>
    <property type="project" value="TreeGrafter"/>
</dbReference>
<dbReference type="PANTHER" id="PTHR34800">
    <property type="entry name" value="TETRAPYRROLE-BINDING PROTEIN, CHLOROPLASTIC"/>
    <property type="match status" value="1"/>
</dbReference>
<dbReference type="Gene3D" id="1.10.10.1770">
    <property type="entry name" value="Gun4-like"/>
    <property type="match status" value="1"/>
</dbReference>
<feature type="domain" description="GUN4-like" evidence="1">
    <location>
        <begin position="136"/>
        <end position="258"/>
    </location>
</feature>
<dbReference type="SUPFAM" id="SSF140869">
    <property type="entry name" value="GUN4-like"/>
    <property type="match status" value="1"/>
</dbReference>
<sequence length="281" mass="32659">MPVLIQSDIFVEFLTNGETATQIQEICQLIRDGELQAYVTETTLTRVFSEMREKKALEFILFELPFHVCRNNNDILNLAYELMIDDFEIALNVAYALQLKLTIITQNNHSLSQSLLTNYPQVRIRSAPDFLIEKNCSQLGNLLRQRNFHAANQETIRVLQRAANENDTCQITIPVLKKIPHEYLRLINQYWLEASGGKFGFSTQKTIWHQVKSNPNFRETVTQFFAQVRWEWAEEKRSVTQREIPSGVEMPMGYFPLAIANLNNLTGFFFVLDDLFSHNFD</sequence>
<dbReference type="Pfam" id="PF05419">
    <property type="entry name" value="GUN4"/>
    <property type="match status" value="1"/>
</dbReference>
<dbReference type="EMBL" id="JADQBC010000046">
    <property type="protein sequence ID" value="MBR8827868.1"/>
    <property type="molecule type" value="Genomic_DNA"/>
</dbReference>
<organism evidence="2 3">
    <name type="scientific">Gomphosphaeria aponina SAG 52.96 = DSM 107014</name>
    <dbReference type="NCBI Taxonomy" id="1521640"/>
    <lineage>
        <taxon>Bacteria</taxon>
        <taxon>Bacillati</taxon>
        <taxon>Cyanobacteriota</taxon>
        <taxon>Cyanophyceae</taxon>
        <taxon>Oscillatoriophycideae</taxon>
        <taxon>Chroococcales</taxon>
        <taxon>Gomphosphaeriaceae</taxon>
        <taxon>Gomphosphaeria</taxon>
    </lineage>
</organism>
<dbReference type="Proteomes" id="UP000767446">
    <property type="component" value="Unassembled WGS sequence"/>
</dbReference>
<dbReference type="AlphaFoldDB" id="A0A941GV82"/>
<comment type="caution">
    <text evidence="2">The sequence shown here is derived from an EMBL/GenBank/DDBJ whole genome shotgun (WGS) entry which is preliminary data.</text>
</comment>
<dbReference type="InterPro" id="IPR037215">
    <property type="entry name" value="GUN4-like_sf"/>
</dbReference>
<accession>A0A941GV82</accession>
<dbReference type="PANTHER" id="PTHR34800:SF1">
    <property type="entry name" value="TETRAPYRROLE-BINDING PROTEIN, CHLOROPLASTIC"/>
    <property type="match status" value="1"/>
</dbReference>
<reference evidence="2" key="1">
    <citation type="submission" date="2021-02" db="EMBL/GenBank/DDBJ databases">
        <title>Metagenome analyses of Stigonema ocellatum DSM 106950, Chlorogloea purpurea SAG 13.99 and Gomphosphaeria aponina DSM 107014.</title>
        <authorList>
            <person name="Marter P."/>
            <person name="Huang S."/>
        </authorList>
    </citation>
    <scope>NUCLEOTIDE SEQUENCE</scope>
    <source>
        <strain evidence="2">JP213</strain>
    </source>
</reference>
<evidence type="ECO:0000313" key="3">
    <source>
        <dbReference type="Proteomes" id="UP000767446"/>
    </source>
</evidence>
<evidence type="ECO:0000313" key="2">
    <source>
        <dbReference type="EMBL" id="MBR8827868.1"/>
    </source>
</evidence>
<dbReference type="InterPro" id="IPR008629">
    <property type="entry name" value="GUN4-like"/>
</dbReference>
<name>A0A941GV82_9CHRO</name>